<gene>
    <name evidence="2" type="ORF">BCV69DRAFT_301568</name>
</gene>
<feature type="region of interest" description="Disordered" evidence="1">
    <location>
        <begin position="144"/>
        <end position="169"/>
    </location>
</feature>
<feature type="compositionally biased region" description="Polar residues" evidence="1">
    <location>
        <begin position="496"/>
        <end position="505"/>
    </location>
</feature>
<keyword evidence="3" id="KW-1185">Reference proteome</keyword>
<evidence type="ECO:0000313" key="3">
    <source>
        <dbReference type="Proteomes" id="UP000245942"/>
    </source>
</evidence>
<dbReference type="GeneID" id="37016313"/>
<feature type="compositionally biased region" description="Low complexity" evidence="1">
    <location>
        <begin position="409"/>
        <end position="434"/>
    </location>
</feature>
<feature type="region of interest" description="Disordered" evidence="1">
    <location>
        <begin position="494"/>
        <end position="557"/>
    </location>
</feature>
<feature type="region of interest" description="Disordered" evidence="1">
    <location>
        <begin position="1"/>
        <end position="79"/>
    </location>
</feature>
<dbReference type="EMBL" id="KZ819338">
    <property type="protein sequence ID" value="PWN18112.1"/>
    <property type="molecule type" value="Genomic_DNA"/>
</dbReference>
<feature type="compositionally biased region" description="Low complexity" evidence="1">
    <location>
        <begin position="29"/>
        <end position="47"/>
    </location>
</feature>
<evidence type="ECO:0000256" key="1">
    <source>
        <dbReference type="SAM" id="MobiDB-lite"/>
    </source>
</evidence>
<dbReference type="RefSeq" id="XP_025345272.1">
    <property type="nucleotide sequence ID" value="XM_025494579.1"/>
</dbReference>
<dbReference type="AlphaFoldDB" id="A0A316TXU5"/>
<feature type="compositionally biased region" description="Polar residues" evidence="1">
    <location>
        <begin position="160"/>
        <end position="169"/>
    </location>
</feature>
<accession>A0A316TXU5</accession>
<feature type="region of interest" description="Disordered" evidence="1">
    <location>
        <begin position="95"/>
        <end position="119"/>
    </location>
</feature>
<feature type="compositionally biased region" description="Polar residues" evidence="1">
    <location>
        <begin position="96"/>
        <end position="105"/>
    </location>
</feature>
<feature type="compositionally biased region" description="Acidic residues" evidence="1">
    <location>
        <begin position="53"/>
        <end position="67"/>
    </location>
</feature>
<sequence>MTLATSQERSSRTLLLGAGPRPTLRRKSQSYTSSSWSSSGSDNSITSQVDRSDEYDADPEDPSSDEDGTGRSVGDRYREAMASLAAGRLQYLAIPNNPSSSTGDQSLFEPSGKASRQLPVPQPFPLPKLGSLRPCGLTEVPETIEEESEGDVSPKGDVPFSSQQANGSAGEQMGLRVLLRAAPVRTWTARAADRTWSQLNNSGSRYETSWEQLAAPSITSQKAPTVRKRFQLRIRRMSTSAPTPASHSASAGSLVVAERTSRRGFFGRKRRVSLSRPLEDVSPRPFSVDRPPSALGLFTPPLEGPDDGSLDSAFPVLLDVSDLPIDDVASSSQRIDEVRERKPEIVVAGTVPLTQSMSHTSEDTVSPQPFARASVSFEAMAVDRSSAAPTAETGQGRSSLGGDAAPRPESSLRTSEHPSSSSLRSSALSATASEKTITPLDPSVEVNSRASAGEKRHSSAPRVHFLAVHAVAGKLAPSEHRRPPAKARLLLGIDQSDGSTDTPMQPNVAAESDWSDEDVDDVDVADQKGEERRSLRRQAHRQRSMELLTGAQRDSTSTAGVGAVEQLGQHHGLHAIPSWSAYEGETSIGWSGWRMCRVRGCSGSRGARAWPAQHSTAVVAAFGT</sequence>
<dbReference type="Proteomes" id="UP000245942">
    <property type="component" value="Unassembled WGS sequence"/>
</dbReference>
<organism evidence="2 3">
    <name type="scientific">Pseudomicrostroma glucosiphilum</name>
    <dbReference type="NCBI Taxonomy" id="1684307"/>
    <lineage>
        <taxon>Eukaryota</taxon>
        <taxon>Fungi</taxon>
        <taxon>Dikarya</taxon>
        <taxon>Basidiomycota</taxon>
        <taxon>Ustilaginomycotina</taxon>
        <taxon>Exobasidiomycetes</taxon>
        <taxon>Microstromatales</taxon>
        <taxon>Microstromatales incertae sedis</taxon>
        <taxon>Pseudomicrostroma</taxon>
    </lineage>
</organism>
<evidence type="ECO:0000313" key="2">
    <source>
        <dbReference type="EMBL" id="PWN18112.1"/>
    </source>
</evidence>
<name>A0A316TXU5_9BASI</name>
<proteinExistence type="predicted"/>
<reference evidence="2 3" key="1">
    <citation type="journal article" date="2018" name="Mol. Biol. Evol.">
        <title>Broad Genomic Sampling Reveals a Smut Pathogenic Ancestry of the Fungal Clade Ustilaginomycotina.</title>
        <authorList>
            <person name="Kijpornyongpan T."/>
            <person name="Mondo S.J."/>
            <person name="Barry K."/>
            <person name="Sandor L."/>
            <person name="Lee J."/>
            <person name="Lipzen A."/>
            <person name="Pangilinan J."/>
            <person name="LaButti K."/>
            <person name="Hainaut M."/>
            <person name="Henrissat B."/>
            <person name="Grigoriev I.V."/>
            <person name="Spatafora J.W."/>
            <person name="Aime M.C."/>
        </authorList>
    </citation>
    <scope>NUCLEOTIDE SEQUENCE [LARGE SCALE GENOMIC DNA]</scope>
    <source>
        <strain evidence="2 3">MCA 4718</strain>
    </source>
</reference>
<protein>
    <submittedName>
        <fullName evidence="2">Uncharacterized protein</fullName>
    </submittedName>
</protein>
<feature type="compositionally biased region" description="Acidic residues" evidence="1">
    <location>
        <begin position="513"/>
        <end position="524"/>
    </location>
</feature>
<feature type="region of interest" description="Disordered" evidence="1">
    <location>
        <begin position="384"/>
        <end position="459"/>
    </location>
</feature>